<proteinExistence type="predicted"/>
<dbReference type="Pfam" id="PF12833">
    <property type="entry name" value="HTH_18"/>
    <property type="match status" value="1"/>
</dbReference>
<dbReference type="InterPro" id="IPR050204">
    <property type="entry name" value="AraC_XylS_family_regulators"/>
</dbReference>
<dbReference type="PROSITE" id="PS01124">
    <property type="entry name" value="HTH_ARAC_FAMILY_2"/>
    <property type="match status" value="1"/>
</dbReference>
<dbReference type="InterPro" id="IPR009057">
    <property type="entry name" value="Homeodomain-like_sf"/>
</dbReference>
<dbReference type="SUPFAM" id="SSF46689">
    <property type="entry name" value="Homeodomain-like"/>
    <property type="match status" value="1"/>
</dbReference>
<dbReference type="RefSeq" id="WP_093318520.1">
    <property type="nucleotide sequence ID" value="NZ_FOAF01000001.1"/>
</dbReference>
<dbReference type="SMART" id="SM00342">
    <property type="entry name" value="HTH_ARAC"/>
    <property type="match status" value="1"/>
</dbReference>
<dbReference type="PANTHER" id="PTHR46796:SF13">
    <property type="entry name" value="HTH-TYPE TRANSCRIPTIONAL ACTIVATOR RHAS"/>
    <property type="match status" value="1"/>
</dbReference>
<evidence type="ECO:0000313" key="5">
    <source>
        <dbReference type="EMBL" id="SEK63666.1"/>
    </source>
</evidence>
<evidence type="ECO:0000256" key="3">
    <source>
        <dbReference type="ARBA" id="ARBA00023163"/>
    </source>
</evidence>
<evidence type="ECO:0000259" key="4">
    <source>
        <dbReference type="PROSITE" id="PS01124"/>
    </source>
</evidence>
<dbReference type="AlphaFoldDB" id="A0A1H7IMJ4"/>
<evidence type="ECO:0000313" key="6">
    <source>
        <dbReference type="Proteomes" id="UP000199421"/>
    </source>
</evidence>
<keyword evidence="6" id="KW-1185">Reference proteome</keyword>
<keyword evidence="3" id="KW-0804">Transcription</keyword>
<sequence length="303" mass="35594">MPINFFKHIANPDDDSVIKFTPSDDLKEFVEGYYVFNANYCDGRQLFFNDGYPVVAFMQTKNEKAKISIDGQIKWVGNTWVCGGILKNIYCESSIPFENFLIIRFYPMTFFKLFGIGDDYFEKAQVFDFSEIAGYGFEMFNEAYYSSFSIEKRIQVITSFLSEKIDCYSYPKVLIDILDYINRQGVLTVKDLLETYTVRLNYKWLERNFKKHLGISPKNYLLIRRFLNAYLDLHSFRSKDLLQIAINNGYYDDNHFIKDFRRFSGVPPKTYFQNIAASSRCCNCEDILPTVNGPVYTNSRRDY</sequence>
<dbReference type="Gene3D" id="1.10.10.60">
    <property type="entry name" value="Homeodomain-like"/>
    <property type="match status" value="1"/>
</dbReference>
<reference evidence="6" key="1">
    <citation type="submission" date="2016-10" db="EMBL/GenBank/DDBJ databases">
        <authorList>
            <person name="Varghese N."/>
            <person name="Submissions S."/>
        </authorList>
    </citation>
    <scope>NUCLEOTIDE SEQUENCE [LARGE SCALE GENOMIC DNA]</scope>
    <source>
        <strain evidence="6">DSM 18733</strain>
    </source>
</reference>
<dbReference type="OrthoDB" id="323290at2"/>
<keyword evidence="1" id="KW-0805">Transcription regulation</keyword>
<feature type="domain" description="HTH araC/xylS-type" evidence="4">
    <location>
        <begin position="205"/>
        <end position="274"/>
    </location>
</feature>
<dbReference type="STRING" id="407022.SAMN05661044_00761"/>
<name>A0A1H7IMJ4_OLID1</name>
<dbReference type="EMBL" id="FOAF01000001">
    <property type="protein sequence ID" value="SEK63666.1"/>
    <property type="molecule type" value="Genomic_DNA"/>
</dbReference>
<evidence type="ECO:0000256" key="1">
    <source>
        <dbReference type="ARBA" id="ARBA00023015"/>
    </source>
</evidence>
<dbReference type="PANTHER" id="PTHR46796">
    <property type="entry name" value="HTH-TYPE TRANSCRIPTIONAL ACTIVATOR RHAS-RELATED"/>
    <property type="match status" value="1"/>
</dbReference>
<dbReference type="Proteomes" id="UP000199421">
    <property type="component" value="Unassembled WGS sequence"/>
</dbReference>
<dbReference type="GO" id="GO:0043565">
    <property type="term" value="F:sequence-specific DNA binding"/>
    <property type="evidence" value="ECO:0007669"/>
    <property type="project" value="InterPro"/>
</dbReference>
<gene>
    <name evidence="5" type="ORF">SAMN05661044_00761</name>
</gene>
<evidence type="ECO:0000256" key="2">
    <source>
        <dbReference type="ARBA" id="ARBA00023125"/>
    </source>
</evidence>
<keyword evidence="2 5" id="KW-0238">DNA-binding</keyword>
<organism evidence="5 6">
    <name type="scientific">Olivibacter domesticus</name>
    <name type="common">Pseudosphingobacterium domesticum</name>
    <dbReference type="NCBI Taxonomy" id="407022"/>
    <lineage>
        <taxon>Bacteria</taxon>
        <taxon>Pseudomonadati</taxon>
        <taxon>Bacteroidota</taxon>
        <taxon>Sphingobacteriia</taxon>
        <taxon>Sphingobacteriales</taxon>
        <taxon>Sphingobacteriaceae</taxon>
        <taxon>Olivibacter</taxon>
    </lineage>
</organism>
<accession>A0A1H7IMJ4</accession>
<dbReference type="InterPro" id="IPR018060">
    <property type="entry name" value="HTH_AraC"/>
</dbReference>
<protein>
    <submittedName>
        <fullName evidence="5">AraC-type DNA-binding protein</fullName>
    </submittedName>
</protein>
<dbReference type="GO" id="GO:0003700">
    <property type="term" value="F:DNA-binding transcription factor activity"/>
    <property type="evidence" value="ECO:0007669"/>
    <property type="project" value="InterPro"/>
</dbReference>